<proteinExistence type="inferred from homology"/>
<keyword evidence="2" id="KW-0805">Transcription regulation</keyword>
<comment type="similarity">
    <text evidence="1">Belongs to the sigma-70 factor family. ECF subfamily.</text>
</comment>
<sequence>MHVSSPTDPIAELYSQHNGWLNSWLRKKTGCPHNAADLAHDTFVRLIKARDKVEIEEPRAYLTTIARSLMINQFRRREIEQAWLDTLAHADEALHPSPEERVVVIETLVAIDTMLDALPAKVRRAFLLCQLEGLRHAEIAAQLNMSVSSVRKYLARAMEHCLLYKG</sequence>
<dbReference type="PANTHER" id="PTHR43133">
    <property type="entry name" value="RNA POLYMERASE ECF-TYPE SIGMA FACTO"/>
    <property type="match status" value="1"/>
</dbReference>
<feature type="domain" description="RNA polymerase sigma factor 70 region 4 type 2" evidence="6">
    <location>
        <begin position="109"/>
        <end position="161"/>
    </location>
</feature>
<dbReference type="GO" id="GO:0016987">
    <property type="term" value="F:sigma factor activity"/>
    <property type="evidence" value="ECO:0007669"/>
    <property type="project" value="UniProtKB-KW"/>
</dbReference>
<dbReference type="NCBIfam" id="NF009180">
    <property type="entry name" value="PRK12528.1"/>
    <property type="match status" value="1"/>
</dbReference>
<dbReference type="Gene3D" id="1.10.1740.10">
    <property type="match status" value="1"/>
</dbReference>
<evidence type="ECO:0000313" key="7">
    <source>
        <dbReference type="EMBL" id="GGB97514.1"/>
    </source>
</evidence>
<dbReference type="Gene3D" id="1.10.10.10">
    <property type="entry name" value="Winged helix-like DNA-binding domain superfamily/Winged helix DNA-binding domain"/>
    <property type="match status" value="1"/>
</dbReference>
<dbReference type="Pfam" id="PF08281">
    <property type="entry name" value="Sigma70_r4_2"/>
    <property type="match status" value="1"/>
</dbReference>
<dbReference type="GO" id="GO:0003677">
    <property type="term" value="F:DNA binding"/>
    <property type="evidence" value="ECO:0007669"/>
    <property type="project" value="InterPro"/>
</dbReference>
<dbReference type="EMBL" id="BMCG01000001">
    <property type="protein sequence ID" value="GGB97514.1"/>
    <property type="molecule type" value="Genomic_DNA"/>
</dbReference>
<dbReference type="NCBIfam" id="TIGR02937">
    <property type="entry name" value="sigma70-ECF"/>
    <property type="match status" value="1"/>
</dbReference>
<name>A0A8J2UNS4_9BURK</name>
<evidence type="ECO:0000259" key="6">
    <source>
        <dbReference type="Pfam" id="PF08281"/>
    </source>
</evidence>
<evidence type="ECO:0000256" key="1">
    <source>
        <dbReference type="ARBA" id="ARBA00010641"/>
    </source>
</evidence>
<dbReference type="PANTHER" id="PTHR43133:SF63">
    <property type="entry name" value="RNA POLYMERASE SIGMA FACTOR FECI-RELATED"/>
    <property type="match status" value="1"/>
</dbReference>
<dbReference type="SUPFAM" id="SSF88946">
    <property type="entry name" value="Sigma2 domain of RNA polymerase sigma factors"/>
    <property type="match status" value="1"/>
</dbReference>
<dbReference type="Pfam" id="PF04542">
    <property type="entry name" value="Sigma70_r2"/>
    <property type="match status" value="1"/>
</dbReference>
<dbReference type="RefSeq" id="WP_188394447.1">
    <property type="nucleotide sequence ID" value="NZ_BMCG01000001.1"/>
</dbReference>
<accession>A0A8J2UNS4</accession>
<dbReference type="InterPro" id="IPR014284">
    <property type="entry name" value="RNA_pol_sigma-70_dom"/>
</dbReference>
<dbReference type="Proteomes" id="UP000620266">
    <property type="component" value="Unassembled WGS sequence"/>
</dbReference>
<dbReference type="InterPro" id="IPR013249">
    <property type="entry name" value="RNA_pol_sigma70_r4_t2"/>
</dbReference>
<dbReference type="InterPro" id="IPR039425">
    <property type="entry name" value="RNA_pol_sigma-70-like"/>
</dbReference>
<evidence type="ECO:0000256" key="3">
    <source>
        <dbReference type="ARBA" id="ARBA00023082"/>
    </source>
</evidence>
<dbReference type="NCBIfam" id="NF007232">
    <property type="entry name" value="PRK09651.1"/>
    <property type="match status" value="1"/>
</dbReference>
<dbReference type="CDD" id="cd06171">
    <property type="entry name" value="Sigma70_r4"/>
    <property type="match status" value="1"/>
</dbReference>
<organism evidence="7 8">
    <name type="scientific">Oxalicibacterium flavum</name>
    <dbReference type="NCBI Taxonomy" id="179467"/>
    <lineage>
        <taxon>Bacteria</taxon>
        <taxon>Pseudomonadati</taxon>
        <taxon>Pseudomonadota</taxon>
        <taxon>Betaproteobacteria</taxon>
        <taxon>Burkholderiales</taxon>
        <taxon>Oxalobacteraceae</taxon>
        <taxon>Oxalicibacterium</taxon>
    </lineage>
</organism>
<evidence type="ECO:0000313" key="8">
    <source>
        <dbReference type="Proteomes" id="UP000620266"/>
    </source>
</evidence>
<feature type="domain" description="RNA polymerase sigma-70 region 2" evidence="5">
    <location>
        <begin position="13"/>
        <end position="77"/>
    </location>
</feature>
<dbReference type="InterPro" id="IPR007627">
    <property type="entry name" value="RNA_pol_sigma70_r2"/>
</dbReference>
<dbReference type="GO" id="GO:0006352">
    <property type="term" value="P:DNA-templated transcription initiation"/>
    <property type="evidence" value="ECO:0007669"/>
    <property type="project" value="InterPro"/>
</dbReference>
<evidence type="ECO:0000256" key="2">
    <source>
        <dbReference type="ARBA" id="ARBA00023015"/>
    </source>
</evidence>
<dbReference type="InterPro" id="IPR036388">
    <property type="entry name" value="WH-like_DNA-bd_sf"/>
</dbReference>
<dbReference type="InterPro" id="IPR013324">
    <property type="entry name" value="RNA_pol_sigma_r3/r4-like"/>
</dbReference>
<keyword evidence="4" id="KW-0804">Transcription</keyword>
<reference evidence="7" key="2">
    <citation type="submission" date="2020-09" db="EMBL/GenBank/DDBJ databases">
        <authorList>
            <person name="Sun Q."/>
            <person name="Sedlacek I."/>
        </authorList>
    </citation>
    <scope>NUCLEOTIDE SEQUENCE</scope>
    <source>
        <strain evidence="7">CCM 7086</strain>
    </source>
</reference>
<dbReference type="AlphaFoldDB" id="A0A8J2UNS4"/>
<evidence type="ECO:0000259" key="5">
    <source>
        <dbReference type="Pfam" id="PF04542"/>
    </source>
</evidence>
<keyword evidence="3" id="KW-0731">Sigma factor</keyword>
<gene>
    <name evidence="7" type="ORF">GCM10007205_03510</name>
</gene>
<protein>
    <submittedName>
        <fullName evidence="7">RNA polymerase sigma factor</fullName>
    </submittedName>
</protein>
<keyword evidence="8" id="KW-1185">Reference proteome</keyword>
<comment type="caution">
    <text evidence="7">The sequence shown here is derived from an EMBL/GenBank/DDBJ whole genome shotgun (WGS) entry which is preliminary data.</text>
</comment>
<dbReference type="InterPro" id="IPR013325">
    <property type="entry name" value="RNA_pol_sigma_r2"/>
</dbReference>
<evidence type="ECO:0000256" key="4">
    <source>
        <dbReference type="ARBA" id="ARBA00023163"/>
    </source>
</evidence>
<dbReference type="SUPFAM" id="SSF88659">
    <property type="entry name" value="Sigma3 and sigma4 domains of RNA polymerase sigma factors"/>
    <property type="match status" value="1"/>
</dbReference>
<reference evidence="7" key="1">
    <citation type="journal article" date="2014" name="Int. J. Syst. Evol. Microbiol.">
        <title>Complete genome sequence of Corynebacterium casei LMG S-19264T (=DSM 44701T), isolated from a smear-ripened cheese.</title>
        <authorList>
            <consortium name="US DOE Joint Genome Institute (JGI-PGF)"/>
            <person name="Walter F."/>
            <person name="Albersmeier A."/>
            <person name="Kalinowski J."/>
            <person name="Ruckert C."/>
        </authorList>
    </citation>
    <scope>NUCLEOTIDE SEQUENCE</scope>
    <source>
        <strain evidence="7">CCM 7086</strain>
    </source>
</reference>